<feature type="region of interest" description="Disordered" evidence="1">
    <location>
        <begin position="30"/>
        <end position="54"/>
    </location>
</feature>
<dbReference type="OrthoDB" id="3693320at2"/>
<feature type="chain" id="PRO_5021258969" description="DUF2690 domain-containing protein" evidence="2">
    <location>
        <begin position="29"/>
        <end position="176"/>
    </location>
</feature>
<comment type="caution">
    <text evidence="3">The sequence shown here is derived from an EMBL/GenBank/DDBJ whole genome shotgun (WGS) entry which is preliminary data.</text>
</comment>
<accession>A0A4Y3R0R9</accession>
<evidence type="ECO:0000256" key="2">
    <source>
        <dbReference type="SAM" id="SignalP"/>
    </source>
</evidence>
<evidence type="ECO:0000313" key="3">
    <source>
        <dbReference type="EMBL" id="GEB51092.1"/>
    </source>
</evidence>
<protein>
    <recommendedName>
        <fullName evidence="5">DUF2690 domain-containing protein</fullName>
    </recommendedName>
</protein>
<gene>
    <name evidence="3" type="ORF">SCA03_36430</name>
</gene>
<organism evidence="3 4">
    <name type="scientific">Streptomyces cacaoi</name>
    <dbReference type="NCBI Taxonomy" id="1898"/>
    <lineage>
        <taxon>Bacteria</taxon>
        <taxon>Bacillati</taxon>
        <taxon>Actinomycetota</taxon>
        <taxon>Actinomycetes</taxon>
        <taxon>Kitasatosporales</taxon>
        <taxon>Streptomycetaceae</taxon>
        <taxon>Streptomyces</taxon>
    </lineage>
</organism>
<dbReference type="Proteomes" id="UP000319210">
    <property type="component" value="Unassembled WGS sequence"/>
</dbReference>
<evidence type="ECO:0000256" key="1">
    <source>
        <dbReference type="SAM" id="MobiDB-lite"/>
    </source>
</evidence>
<evidence type="ECO:0000313" key="4">
    <source>
        <dbReference type="Proteomes" id="UP000319210"/>
    </source>
</evidence>
<evidence type="ECO:0008006" key="5">
    <source>
        <dbReference type="Google" id="ProtNLM"/>
    </source>
</evidence>
<reference evidence="3 4" key="1">
    <citation type="submission" date="2019-06" db="EMBL/GenBank/DDBJ databases">
        <title>Whole genome shotgun sequence of Streptomyces cacaoi subsp. cacaoi NBRC 12748.</title>
        <authorList>
            <person name="Hosoyama A."/>
            <person name="Uohara A."/>
            <person name="Ohji S."/>
            <person name="Ichikawa N."/>
        </authorList>
    </citation>
    <scope>NUCLEOTIDE SEQUENCE [LARGE SCALE GENOMIC DNA]</scope>
    <source>
        <strain evidence="3 4">NBRC 12748</strain>
    </source>
</reference>
<keyword evidence="4" id="KW-1185">Reference proteome</keyword>
<sequence length="176" mass="18471">MRSTRYAKGAVIAATCALALLPAGAAYAGSGPSAPQPEKSRRSTAPSPAGNPASKMAKAAGVCADATEIGTRGLITKDGRTVASVKQFYSKKCKENYGYLWVWDSFRDGAKPYDVTVGVYSYNDDSVHGERSWKATTGQEFWSNGADTVSHCTAGVGTLRPAGAPQPSQAVSQKRC</sequence>
<dbReference type="EMBL" id="BJMM01000018">
    <property type="protein sequence ID" value="GEB51092.1"/>
    <property type="molecule type" value="Genomic_DNA"/>
</dbReference>
<feature type="signal peptide" evidence="2">
    <location>
        <begin position="1"/>
        <end position="28"/>
    </location>
</feature>
<keyword evidence="2" id="KW-0732">Signal</keyword>
<dbReference type="RefSeq" id="WP_030892785.1">
    <property type="nucleotide sequence ID" value="NZ_BJMM01000018.1"/>
</dbReference>
<proteinExistence type="predicted"/>
<dbReference type="AlphaFoldDB" id="A0A4Y3R0R9"/>
<name>A0A4Y3R0R9_STRCI</name>